<feature type="compositionally biased region" description="Low complexity" evidence="6">
    <location>
        <begin position="28"/>
        <end position="63"/>
    </location>
</feature>
<dbReference type="Proteomes" id="UP001165587">
    <property type="component" value="Unassembled WGS sequence"/>
</dbReference>
<feature type="chain" id="PRO_5041290336" description="beta-N-acetylhexosaminidase" evidence="7">
    <location>
        <begin position="28"/>
        <end position="426"/>
    </location>
</feature>
<dbReference type="PANTHER" id="PTHR30480:SF13">
    <property type="entry name" value="BETA-HEXOSAMINIDASE"/>
    <property type="match status" value="1"/>
</dbReference>
<comment type="caution">
    <text evidence="9">The sequence shown here is derived from an EMBL/GenBank/DDBJ whole genome shotgun (WGS) entry which is preliminary data.</text>
</comment>
<comment type="similarity">
    <text evidence="2">Belongs to the glycosyl hydrolase 3 family.</text>
</comment>
<keyword evidence="7" id="KW-0732">Signal</keyword>
<sequence>MNGRARVLAAGLVVLVTAGLGGCSAGAAASAVPASPGGPGSSSSSQPSPSTATATPSPTPSAAMRHRAEFPVVTREQQNRLYAEVRLAGMTLEQKIASLFMVHVGGPDPAATRAYLEANGIAGVLLLGDNVPGGTDQTAAYTEALRSGTPGSGGSVGLGTLVAIDEEGGIVARLQADTYPSAETLKTEPVAATTDAFRQRAALLDATGMSVNFGVVADVTGDPSSFIYERALGTDARSASERVAAAVEAEQGAVFSTLKHFPGHGAAAGDSHSSVPTTDLPLDTWRSEDAPPFAAGIGAGAELVMFGHLVYSSVDAAPASLSRPWHDILRDELGFEGVAVTDDLLMLEASGVPAYADRTANAIAAIGAGNDILLYNTTVDVPQLVASIAWAVRSGQLSAETVDEAALRTLELRRELWLEQNPHAAG</sequence>
<gene>
    <name evidence="9" type="ORF">N1028_01165</name>
</gene>
<evidence type="ECO:0000313" key="10">
    <source>
        <dbReference type="Proteomes" id="UP001165587"/>
    </source>
</evidence>
<organism evidence="9 10">
    <name type="scientific">Herbiconiux oxytropis</name>
    <dbReference type="NCBI Taxonomy" id="2970915"/>
    <lineage>
        <taxon>Bacteria</taxon>
        <taxon>Bacillati</taxon>
        <taxon>Actinomycetota</taxon>
        <taxon>Actinomycetes</taxon>
        <taxon>Micrococcales</taxon>
        <taxon>Microbacteriaceae</taxon>
        <taxon>Herbiconiux</taxon>
    </lineage>
</organism>
<proteinExistence type="inferred from homology"/>
<dbReference type="EC" id="3.2.1.52" evidence="3"/>
<keyword evidence="5" id="KW-0326">Glycosidase</keyword>
<dbReference type="InterPro" id="IPR017853">
    <property type="entry name" value="GH"/>
</dbReference>
<dbReference type="Gene3D" id="3.20.20.300">
    <property type="entry name" value="Glycoside hydrolase, family 3, N-terminal domain"/>
    <property type="match status" value="1"/>
</dbReference>
<protein>
    <recommendedName>
        <fullName evidence="3">beta-N-acetylhexosaminidase</fullName>
        <ecNumber evidence="3">3.2.1.52</ecNumber>
    </recommendedName>
</protein>
<dbReference type="RefSeq" id="WP_259524917.1">
    <property type="nucleotide sequence ID" value="NZ_JANLCK010000001.1"/>
</dbReference>
<evidence type="ECO:0000256" key="1">
    <source>
        <dbReference type="ARBA" id="ARBA00001231"/>
    </source>
</evidence>
<comment type="catalytic activity">
    <reaction evidence="1">
        <text>Hydrolysis of terminal non-reducing N-acetyl-D-hexosamine residues in N-acetyl-beta-D-hexosaminides.</text>
        <dbReference type="EC" id="3.2.1.52"/>
    </reaction>
</comment>
<evidence type="ECO:0000313" key="9">
    <source>
        <dbReference type="EMBL" id="MCS5724497.1"/>
    </source>
</evidence>
<evidence type="ECO:0000256" key="7">
    <source>
        <dbReference type="SAM" id="SignalP"/>
    </source>
</evidence>
<dbReference type="AlphaFoldDB" id="A0AA41XAA3"/>
<evidence type="ECO:0000259" key="8">
    <source>
        <dbReference type="Pfam" id="PF00933"/>
    </source>
</evidence>
<dbReference type="Pfam" id="PF00933">
    <property type="entry name" value="Glyco_hydro_3"/>
    <property type="match status" value="1"/>
</dbReference>
<feature type="region of interest" description="Disordered" evidence="6">
    <location>
        <begin position="28"/>
        <end position="64"/>
    </location>
</feature>
<evidence type="ECO:0000256" key="4">
    <source>
        <dbReference type="ARBA" id="ARBA00022801"/>
    </source>
</evidence>
<dbReference type="PANTHER" id="PTHR30480">
    <property type="entry name" value="BETA-HEXOSAMINIDASE-RELATED"/>
    <property type="match status" value="1"/>
</dbReference>
<evidence type="ECO:0000256" key="6">
    <source>
        <dbReference type="SAM" id="MobiDB-lite"/>
    </source>
</evidence>
<dbReference type="InterPro" id="IPR036962">
    <property type="entry name" value="Glyco_hydro_3_N_sf"/>
</dbReference>
<dbReference type="EMBL" id="JANLCK010000001">
    <property type="protein sequence ID" value="MCS5724497.1"/>
    <property type="molecule type" value="Genomic_DNA"/>
</dbReference>
<dbReference type="SUPFAM" id="SSF51445">
    <property type="entry name" value="(Trans)glycosidases"/>
    <property type="match status" value="1"/>
</dbReference>
<dbReference type="GO" id="GO:0004563">
    <property type="term" value="F:beta-N-acetylhexosaminidase activity"/>
    <property type="evidence" value="ECO:0007669"/>
    <property type="project" value="UniProtKB-EC"/>
</dbReference>
<dbReference type="PROSITE" id="PS51257">
    <property type="entry name" value="PROKAR_LIPOPROTEIN"/>
    <property type="match status" value="1"/>
</dbReference>
<evidence type="ECO:0000256" key="3">
    <source>
        <dbReference type="ARBA" id="ARBA00012663"/>
    </source>
</evidence>
<evidence type="ECO:0000256" key="2">
    <source>
        <dbReference type="ARBA" id="ARBA00005336"/>
    </source>
</evidence>
<dbReference type="GO" id="GO:0009254">
    <property type="term" value="P:peptidoglycan turnover"/>
    <property type="evidence" value="ECO:0007669"/>
    <property type="project" value="TreeGrafter"/>
</dbReference>
<dbReference type="InterPro" id="IPR001764">
    <property type="entry name" value="Glyco_hydro_3_N"/>
</dbReference>
<feature type="domain" description="Glycoside hydrolase family 3 N-terminal" evidence="8">
    <location>
        <begin position="91"/>
        <end position="411"/>
    </location>
</feature>
<dbReference type="GO" id="GO:0005975">
    <property type="term" value="P:carbohydrate metabolic process"/>
    <property type="evidence" value="ECO:0007669"/>
    <property type="project" value="InterPro"/>
</dbReference>
<feature type="signal peptide" evidence="7">
    <location>
        <begin position="1"/>
        <end position="27"/>
    </location>
</feature>
<evidence type="ECO:0000256" key="5">
    <source>
        <dbReference type="ARBA" id="ARBA00023295"/>
    </source>
</evidence>
<accession>A0AA41XAA3</accession>
<dbReference type="InterPro" id="IPR050226">
    <property type="entry name" value="NagZ_Beta-hexosaminidase"/>
</dbReference>
<name>A0AA41XAA3_9MICO</name>
<keyword evidence="4 9" id="KW-0378">Hydrolase</keyword>
<keyword evidence="10" id="KW-1185">Reference proteome</keyword>
<reference evidence="9" key="1">
    <citation type="submission" date="2022-08" db="EMBL/GenBank/DDBJ databases">
        <authorList>
            <person name="Deng Y."/>
            <person name="Han X.-F."/>
            <person name="Zhang Y.-Q."/>
        </authorList>
    </citation>
    <scope>NUCLEOTIDE SEQUENCE</scope>
    <source>
        <strain evidence="9">CPCC 203407</strain>
    </source>
</reference>